<evidence type="ECO:0000313" key="10">
    <source>
        <dbReference type="Proteomes" id="UP001634394"/>
    </source>
</evidence>
<evidence type="ECO:0008006" key="11">
    <source>
        <dbReference type="Google" id="ProtNLM"/>
    </source>
</evidence>
<feature type="domain" description="Plastocyanin-like" evidence="6">
    <location>
        <begin position="248"/>
        <end position="367"/>
    </location>
</feature>
<keyword evidence="2" id="KW-0479">Metal-binding</keyword>
<dbReference type="InterPro" id="IPR033138">
    <property type="entry name" value="Cu_oxidase_CS"/>
</dbReference>
<dbReference type="Pfam" id="PF07732">
    <property type="entry name" value="Cu-oxidase_3"/>
    <property type="match status" value="1"/>
</dbReference>
<dbReference type="InterPro" id="IPR045087">
    <property type="entry name" value="Cu-oxidase_fam"/>
</dbReference>
<sequence length="650" mass="73218">MLWCILCLVVANLVRSTASGVINGFGNCQMTDETCEFYLEIEHKLTMMRNKDLVFPHDGKLYLYNVVDVSKAEPVPVDEVISADGWEEPRLVAAVNGKVPGPPIIVYEGQTVTVHVTNKLKSQTATIHWHGLHQKGTPWMDGVPFVTQCPLHPGQVFTYTFKADPKGTFWYHSHIGAQRSMGTFGAFIVREKKVLEMEEHIMVINDWNHDWDSDLAHMKMIYGIYEGRTKISGSRSLDGAIFSLFKFHAGLINGKGRYYDEKTGQHNGAPLEVFEVERGCEYRFRVIAAGVLYPFRISVDNHPLKIIASDGYDLDPVEAESFVINPGERFDFVIIANQMVSNYWIRAQSLEIDKNHTAEAILRYKGASGREPVTQAKSCTASDPCIVINCPFLHYPSHEFSVCMTFGDIKAATMDDPTAAFIPEKFKEYFLNFAFPGTTYTPGSINGREFKIPSVSVMTQPYEWNYPCKAPECGEQKVCTCTHALEISNGDTVQLVLTNMGKGRGWSHPVHLHGHSFQVVKMGYARYNQETGKLIGDNLDIDCRGGTNREESFCNEAAWTDVSWNDNNVPNLELQRAPRKDTIIVPTGGYVVIRIQADNPGLWYFHCHIELHNLDGMVMMINESFAEVPKPPVNFPQCHNFPPDYISSEM</sequence>
<dbReference type="PROSITE" id="PS00080">
    <property type="entry name" value="MULTICOPPER_OXIDASE2"/>
    <property type="match status" value="1"/>
</dbReference>
<feature type="domain" description="Plastocyanin-like" evidence="8">
    <location>
        <begin position="90"/>
        <end position="193"/>
    </location>
</feature>
<dbReference type="InterPro" id="IPR011706">
    <property type="entry name" value="Cu-oxidase_C"/>
</dbReference>
<reference evidence="9 10" key="1">
    <citation type="submission" date="2024-11" db="EMBL/GenBank/DDBJ databases">
        <title>Chromosome-level genome assembly of the freshwater bivalve Anodonta woodiana.</title>
        <authorList>
            <person name="Chen X."/>
        </authorList>
    </citation>
    <scope>NUCLEOTIDE SEQUENCE [LARGE SCALE GENOMIC DNA]</scope>
    <source>
        <strain evidence="9">MN2024</strain>
        <tissue evidence="9">Gills</tissue>
    </source>
</reference>
<proteinExistence type="inferred from homology"/>
<dbReference type="InterPro" id="IPR008972">
    <property type="entry name" value="Cupredoxin"/>
</dbReference>
<evidence type="ECO:0000256" key="5">
    <source>
        <dbReference type="SAM" id="SignalP"/>
    </source>
</evidence>
<evidence type="ECO:0000256" key="2">
    <source>
        <dbReference type="ARBA" id="ARBA00022723"/>
    </source>
</evidence>
<evidence type="ECO:0000256" key="3">
    <source>
        <dbReference type="ARBA" id="ARBA00023002"/>
    </source>
</evidence>
<dbReference type="GO" id="GO:0046872">
    <property type="term" value="F:metal ion binding"/>
    <property type="evidence" value="ECO:0007669"/>
    <property type="project" value="UniProtKB-KW"/>
</dbReference>
<dbReference type="InterPro" id="IPR001117">
    <property type="entry name" value="Cu-oxidase_2nd"/>
</dbReference>
<dbReference type="EMBL" id="JBJQND010000015">
    <property type="protein sequence ID" value="KAL3851968.1"/>
    <property type="molecule type" value="Genomic_DNA"/>
</dbReference>
<keyword evidence="5" id="KW-0732">Signal</keyword>
<keyword evidence="4" id="KW-0186">Copper</keyword>
<name>A0ABD3UUA8_SINWO</name>
<keyword evidence="10" id="KW-1185">Reference proteome</keyword>
<dbReference type="CDD" id="cd13884">
    <property type="entry name" value="CuRO_2_tcLCC_insect_like"/>
    <property type="match status" value="1"/>
</dbReference>
<protein>
    <recommendedName>
        <fullName evidence="11">Laccase</fullName>
    </recommendedName>
</protein>
<dbReference type="PROSITE" id="PS00079">
    <property type="entry name" value="MULTICOPPER_OXIDASE1"/>
    <property type="match status" value="1"/>
</dbReference>
<dbReference type="Proteomes" id="UP001634394">
    <property type="component" value="Unassembled WGS sequence"/>
</dbReference>
<comment type="caution">
    <text evidence="9">The sequence shown here is derived from an EMBL/GenBank/DDBJ whole genome shotgun (WGS) entry which is preliminary data.</text>
</comment>
<dbReference type="Pfam" id="PF07731">
    <property type="entry name" value="Cu-oxidase_2"/>
    <property type="match status" value="1"/>
</dbReference>
<evidence type="ECO:0000259" key="6">
    <source>
        <dbReference type="Pfam" id="PF00394"/>
    </source>
</evidence>
<evidence type="ECO:0000259" key="8">
    <source>
        <dbReference type="Pfam" id="PF07732"/>
    </source>
</evidence>
<dbReference type="PANTHER" id="PTHR11709">
    <property type="entry name" value="MULTI-COPPER OXIDASE"/>
    <property type="match status" value="1"/>
</dbReference>
<dbReference type="Pfam" id="PF00394">
    <property type="entry name" value="Cu-oxidase"/>
    <property type="match status" value="1"/>
</dbReference>
<dbReference type="CDD" id="cd13905">
    <property type="entry name" value="CuRO_3_tcLLC2_insect_like"/>
    <property type="match status" value="1"/>
</dbReference>
<feature type="domain" description="Plastocyanin-like" evidence="7">
    <location>
        <begin position="451"/>
        <end position="623"/>
    </location>
</feature>
<dbReference type="PANTHER" id="PTHR11709:SF394">
    <property type="entry name" value="FI03373P-RELATED"/>
    <property type="match status" value="1"/>
</dbReference>
<organism evidence="9 10">
    <name type="scientific">Sinanodonta woodiana</name>
    <name type="common">Chinese pond mussel</name>
    <name type="synonym">Anodonta woodiana</name>
    <dbReference type="NCBI Taxonomy" id="1069815"/>
    <lineage>
        <taxon>Eukaryota</taxon>
        <taxon>Metazoa</taxon>
        <taxon>Spiralia</taxon>
        <taxon>Lophotrochozoa</taxon>
        <taxon>Mollusca</taxon>
        <taxon>Bivalvia</taxon>
        <taxon>Autobranchia</taxon>
        <taxon>Heteroconchia</taxon>
        <taxon>Palaeoheterodonta</taxon>
        <taxon>Unionida</taxon>
        <taxon>Unionoidea</taxon>
        <taxon>Unionidae</taxon>
        <taxon>Unioninae</taxon>
        <taxon>Sinanodonta</taxon>
    </lineage>
</organism>
<evidence type="ECO:0000313" key="9">
    <source>
        <dbReference type="EMBL" id="KAL3851968.1"/>
    </source>
</evidence>
<dbReference type="InterPro" id="IPR002355">
    <property type="entry name" value="Cu_oxidase_Cu_BS"/>
</dbReference>
<gene>
    <name evidence="9" type="ORF">ACJMK2_015658</name>
</gene>
<feature type="chain" id="PRO_5044751833" description="Laccase" evidence="5">
    <location>
        <begin position="20"/>
        <end position="650"/>
    </location>
</feature>
<dbReference type="AlphaFoldDB" id="A0ABD3UUA8"/>
<dbReference type="Gene3D" id="2.60.40.420">
    <property type="entry name" value="Cupredoxins - blue copper proteins"/>
    <property type="match status" value="3"/>
</dbReference>
<keyword evidence="3" id="KW-0560">Oxidoreductase</keyword>
<dbReference type="SUPFAM" id="SSF49503">
    <property type="entry name" value="Cupredoxins"/>
    <property type="match status" value="3"/>
</dbReference>
<feature type="signal peptide" evidence="5">
    <location>
        <begin position="1"/>
        <end position="19"/>
    </location>
</feature>
<dbReference type="FunFam" id="2.60.40.420:FF:000045">
    <property type="entry name" value="Laccase 2"/>
    <property type="match status" value="1"/>
</dbReference>
<evidence type="ECO:0000256" key="4">
    <source>
        <dbReference type="ARBA" id="ARBA00023008"/>
    </source>
</evidence>
<comment type="similarity">
    <text evidence="1">Belongs to the multicopper oxidase family.</text>
</comment>
<dbReference type="GO" id="GO:0016491">
    <property type="term" value="F:oxidoreductase activity"/>
    <property type="evidence" value="ECO:0007669"/>
    <property type="project" value="UniProtKB-KW"/>
</dbReference>
<dbReference type="InterPro" id="IPR011707">
    <property type="entry name" value="Cu-oxidase-like_N"/>
</dbReference>
<evidence type="ECO:0000259" key="7">
    <source>
        <dbReference type="Pfam" id="PF07731"/>
    </source>
</evidence>
<dbReference type="CDD" id="cd13858">
    <property type="entry name" value="CuRO_1_tcLCC2_insect_like"/>
    <property type="match status" value="1"/>
</dbReference>
<accession>A0ABD3UUA8</accession>
<evidence type="ECO:0000256" key="1">
    <source>
        <dbReference type="ARBA" id="ARBA00010609"/>
    </source>
</evidence>